<dbReference type="AlphaFoldDB" id="A0A0F9KEH0"/>
<comment type="caution">
    <text evidence="2">The sequence shown here is derived from an EMBL/GenBank/DDBJ whole genome shotgun (WGS) entry which is preliminary data.</text>
</comment>
<protein>
    <submittedName>
        <fullName evidence="2">Uncharacterized protein</fullName>
    </submittedName>
</protein>
<accession>A0A0F9KEH0</accession>
<reference evidence="2" key="1">
    <citation type="journal article" date="2015" name="Nature">
        <title>Complex archaea that bridge the gap between prokaryotes and eukaryotes.</title>
        <authorList>
            <person name="Spang A."/>
            <person name="Saw J.H."/>
            <person name="Jorgensen S.L."/>
            <person name="Zaremba-Niedzwiedzka K."/>
            <person name="Martijn J."/>
            <person name="Lind A.E."/>
            <person name="van Eijk R."/>
            <person name="Schleper C."/>
            <person name="Guy L."/>
            <person name="Ettema T.J."/>
        </authorList>
    </citation>
    <scope>NUCLEOTIDE SEQUENCE</scope>
</reference>
<evidence type="ECO:0000313" key="2">
    <source>
        <dbReference type="EMBL" id="KKM13700.1"/>
    </source>
</evidence>
<keyword evidence="1" id="KW-0472">Membrane</keyword>
<evidence type="ECO:0000256" key="1">
    <source>
        <dbReference type="SAM" id="Phobius"/>
    </source>
</evidence>
<sequence length="94" mass="10573">MKIDLGSFGSYNVKKRWLTLGIVVVLLVSTYLFLDKGWIFMTKTIETDATVRIEAAGLDLRAYEFTPETAPHMTCIFVAGTQKSGLFCFSKKNQ</sequence>
<keyword evidence="1" id="KW-1133">Transmembrane helix</keyword>
<keyword evidence="1" id="KW-0812">Transmembrane</keyword>
<gene>
    <name evidence="2" type="ORF">LCGC14_1713630</name>
</gene>
<proteinExistence type="predicted"/>
<dbReference type="EMBL" id="LAZR01015324">
    <property type="protein sequence ID" value="KKM13700.1"/>
    <property type="molecule type" value="Genomic_DNA"/>
</dbReference>
<feature type="transmembrane region" description="Helical" evidence="1">
    <location>
        <begin position="17"/>
        <end position="34"/>
    </location>
</feature>
<organism evidence="2">
    <name type="scientific">marine sediment metagenome</name>
    <dbReference type="NCBI Taxonomy" id="412755"/>
    <lineage>
        <taxon>unclassified sequences</taxon>
        <taxon>metagenomes</taxon>
        <taxon>ecological metagenomes</taxon>
    </lineage>
</organism>
<name>A0A0F9KEH0_9ZZZZ</name>